<dbReference type="Proteomes" id="UP000324222">
    <property type="component" value="Unassembled WGS sequence"/>
</dbReference>
<sequence>MPCCVVPCCAARGALSSPAIREKYHGEERERRCEKIYTEVCVEMCVYVDTGRGEGLGLGAPHQGFSAELQIHHDTLLNYGPRCPSVPPLTRVGGGGGREICKAATFHGDSER</sequence>
<evidence type="ECO:0000313" key="1">
    <source>
        <dbReference type="EMBL" id="MPC74910.1"/>
    </source>
</evidence>
<protein>
    <submittedName>
        <fullName evidence="1">Uncharacterized protein</fullName>
    </submittedName>
</protein>
<reference evidence="1 2" key="1">
    <citation type="submission" date="2019-05" db="EMBL/GenBank/DDBJ databases">
        <title>Another draft genome of Portunus trituberculatus and its Hox gene families provides insights of decapod evolution.</title>
        <authorList>
            <person name="Jeong J.-H."/>
            <person name="Song I."/>
            <person name="Kim S."/>
            <person name="Choi T."/>
            <person name="Kim D."/>
            <person name="Ryu S."/>
            <person name="Kim W."/>
        </authorList>
    </citation>
    <scope>NUCLEOTIDE SEQUENCE [LARGE SCALE GENOMIC DNA]</scope>
    <source>
        <tissue evidence="1">Muscle</tissue>
    </source>
</reference>
<gene>
    <name evidence="1" type="ORF">E2C01_069291</name>
</gene>
<dbReference type="EMBL" id="VSRR010039992">
    <property type="protein sequence ID" value="MPC74910.1"/>
    <property type="molecule type" value="Genomic_DNA"/>
</dbReference>
<keyword evidence="2" id="KW-1185">Reference proteome</keyword>
<evidence type="ECO:0000313" key="2">
    <source>
        <dbReference type="Proteomes" id="UP000324222"/>
    </source>
</evidence>
<organism evidence="1 2">
    <name type="scientific">Portunus trituberculatus</name>
    <name type="common">Swimming crab</name>
    <name type="synonym">Neptunus trituberculatus</name>
    <dbReference type="NCBI Taxonomy" id="210409"/>
    <lineage>
        <taxon>Eukaryota</taxon>
        <taxon>Metazoa</taxon>
        <taxon>Ecdysozoa</taxon>
        <taxon>Arthropoda</taxon>
        <taxon>Crustacea</taxon>
        <taxon>Multicrustacea</taxon>
        <taxon>Malacostraca</taxon>
        <taxon>Eumalacostraca</taxon>
        <taxon>Eucarida</taxon>
        <taxon>Decapoda</taxon>
        <taxon>Pleocyemata</taxon>
        <taxon>Brachyura</taxon>
        <taxon>Eubrachyura</taxon>
        <taxon>Portunoidea</taxon>
        <taxon>Portunidae</taxon>
        <taxon>Portuninae</taxon>
        <taxon>Portunus</taxon>
    </lineage>
</organism>
<dbReference type="AlphaFoldDB" id="A0A5B7HR22"/>
<proteinExistence type="predicted"/>
<accession>A0A5B7HR22</accession>
<comment type="caution">
    <text evidence="1">The sequence shown here is derived from an EMBL/GenBank/DDBJ whole genome shotgun (WGS) entry which is preliminary data.</text>
</comment>
<name>A0A5B7HR22_PORTR</name>